<dbReference type="PANTHER" id="PTHR46481">
    <property type="entry name" value="ZINC FINGER BED DOMAIN-CONTAINING PROTEIN 4"/>
    <property type="match status" value="1"/>
</dbReference>
<reference evidence="7" key="2">
    <citation type="journal article" date="2019" name="IMA Fungus">
        <title>Genome sequencing and comparison of five Tilletia species to identify candidate genes for the detection of regulated species infecting wheat.</title>
        <authorList>
            <person name="Nguyen H.D.T."/>
            <person name="Sultana T."/>
            <person name="Kesanakurti P."/>
            <person name="Hambleton S."/>
        </authorList>
    </citation>
    <scope>NUCLEOTIDE SEQUENCE</scope>
    <source>
        <strain evidence="7">DAOMC 236426</strain>
    </source>
</reference>
<feature type="compositionally biased region" description="Low complexity" evidence="6">
    <location>
        <begin position="117"/>
        <end position="137"/>
    </location>
</feature>
<keyword evidence="5" id="KW-0539">Nucleus</keyword>
<dbReference type="AlphaFoldDB" id="A0A8X7MSE4"/>
<evidence type="ECO:0000256" key="2">
    <source>
        <dbReference type="ARBA" id="ARBA00022723"/>
    </source>
</evidence>
<feature type="region of interest" description="Disordered" evidence="6">
    <location>
        <begin position="1"/>
        <end position="76"/>
    </location>
</feature>
<evidence type="ECO:0008006" key="9">
    <source>
        <dbReference type="Google" id="ProtNLM"/>
    </source>
</evidence>
<evidence type="ECO:0000313" key="8">
    <source>
        <dbReference type="Proteomes" id="UP000077684"/>
    </source>
</evidence>
<dbReference type="InterPro" id="IPR012337">
    <property type="entry name" value="RNaseH-like_sf"/>
</dbReference>
<dbReference type="InterPro" id="IPR052035">
    <property type="entry name" value="ZnF_BED_domain_contain"/>
</dbReference>
<comment type="subcellular location">
    <subcellularLocation>
        <location evidence="1">Nucleus</location>
    </subcellularLocation>
</comment>
<keyword evidence="4" id="KW-0862">Zinc</keyword>
<feature type="region of interest" description="Disordered" evidence="6">
    <location>
        <begin position="110"/>
        <end position="226"/>
    </location>
</feature>
<accession>A0A8X7MSE4</accession>
<name>A0A8X7MSE4_9BASI</name>
<keyword evidence="8" id="KW-1185">Reference proteome</keyword>
<dbReference type="GO" id="GO:0008270">
    <property type="term" value="F:zinc ion binding"/>
    <property type="evidence" value="ECO:0007669"/>
    <property type="project" value="UniProtKB-KW"/>
</dbReference>
<feature type="compositionally biased region" description="Polar residues" evidence="6">
    <location>
        <begin position="178"/>
        <end position="209"/>
    </location>
</feature>
<dbReference type="SUPFAM" id="SSF140996">
    <property type="entry name" value="Hermes dimerisation domain"/>
    <property type="match status" value="1"/>
</dbReference>
<organism evidence="7 8">
    <name type="scientific">Tilletia controversa</name>
    <name type="common">dwarf bunt fungus</name>
    <dbReference type="NCBI Taxonomy" id="13291"/>
    <lineage>
        <taxon>Eukaryota</taxon>
        <taxon>Fungi</taxon>
        <taxon>Dikarya</taxon>
        <taxon>Basidiomycota</taxon>
        <taxon>Ustilaginomycotina</taxon>
        <taxon>Exobasidiomycetes</taxon>
        <taxon>Tilletiales</taxon>
        <taxon>Tilletiaceae</taxon>
        <taxon>Tilletia</taxon>
    </lineage>
</organism>
<feature type="region of interest" description="Disordered" evidence="6">
    <location>
        <begin position="572"/>
        <end position="622"/>
    </location>
</feature>
<dbReference type="SUPFAM" id="SSF53098">
    <property type="entry name" value="Ribonuclease H-like"/>
    <property type="match status" value="1"/>
</dbReference>
<comment type="caution">
    <text evidence="7">The sequence shown here is derived from an EMBL/GenBank/DDBJ whole genome shotgun (WGS) entry which is preliminary data.</text>
</comment>
<evidence type="ECO:0000256" key="5">
    <source>
        <dbReference type="ARBA" id="ARBA00023242"/>
    </source>
</evidence>
<keyword evidence="3" id="KW-0863">Zinc-finger</keyword>
<dbReference type="PANTHER" id="PTHR46481:SF10">
    <property type="entry name" value="ZINC FINGER BED DOMAIN-CONTAINING PROTEIN 39"/>
    <property type="match status" value="1"/>
</dbReference>
<dbReference type="GO" id="GO:0005634">
    <property type="term" value="C:nucleus"/>
    <property type="evidence" value="ECO:0007669"/>
    <property type="project" value="UniProtKB-SubCell"/>
</dbReference>
<feature type="compositionally biased region" description="Polar residues" evidence="6">
    <location>
        <begin position="149"/>
        <end position="168"/>
    </location>
</feature>
<sequence>MSQSQSEPSDRDEHPRRERRAPVGLSGFVVGDNDICAPAPPSSQRPKPKPFDRSAHASDKEYDPALPSPRGARTTAEAAEIQAMMEDELGPQANSAPSSSFALRKSILTLKGKNPFKPTKSSSTTASTSTPSLAQSLARKNAPKPPTLQRKSSVSSLKTFALSSNPRITDTFKPRPSAASTSSAMGPPVTSHSSSSMESALQAVPSSSHTSDDDGMDLRPGNCQTNPIQLFDHAAADSDSQASNGGHKRKDHTPEAALKAATAVWAKAHKDVQDRAEAQAEGREWKPAPGKIASTVYLGFDAPFIGTKHGQTCILFPCKCCIPPQNIHRPLSESSTSNLLAHSRQMKNKEDKQLSIMEMLSKKAGSKSSTGLAVLPPSTTRQMMVAWVSESGRPIAIVEDCGFLAFLSEEQRDFMPSRWTVSRDITRVFNGMKEHLKMELAAVHGCFHLATDVWTSANGYSFLELIVCYQIEGQAIRRLLEMVPFLTTHDSEHLANATFEVLEKYGITGRLWNIVSDNASENTKMMKLLAAKDGLPRFTANRDGKILCRVRCTAHVLNLISKAVLSAFTGPRKKKKKQAANEDKDGDAEEVEKDDEEGQEIDEDDCCDDMDDDDDQDDADDDEAVDGAAFRAVEDEDDFEISTLLHPNDTFVAEDEEDLENILKDGSPTLSIRQTLELQMRNKEIGTALRKIAWLAQQLRYSPVKRRMFRDECQRLLCKGPYTIVRDVATRWNSTLDMIESALRLWKGVVAFTERDDTPVPKIKRIKRSDEDDLRKLCDFLKPIADATLKFSHKDVPTIGEVIGLFEDLDRFFIQVKNKEGEEPVWTQAAARAHSVNAKYYGLTEQADVYTLAMLLHPNYRATFMDVLKWPDDWKKQAEKLLRDVYAAYYQISPEAEQADGSQTANFDKLDPTTQALMRMAKAKQDCASHDVIAEWVRGSHSIIF</sequence>
<dbReference type="EMBL" id="LWDE02000564">
    <property type="protein sequence ID" value="KAE8246601.1"/>
    <property type="molecule type" value="Genomic_DNA"/>
</dbReference>
<gene>
    <name evidence="7" type="ORF">A4X06_0g4949</name>
</gene>
<keyword evidence="2" id="KW-0479">Metal-binding</keyword>
<evidence type="ECO:0000256" key="6">
    <source>
        <dbReference type="SAM" id="MobiDB-lite"/>
    </source>
</evidence>
<reference evidence="7" key="1">
    <citation type="submission" date="2016-04" db="EMBL/GenBank/DDBJ databases">
        <authorList>
            <person name="Nguyen H.D."/>
            <person name="Samba Siva P."/>
            <person name="Cullis J."/>
            <person name="Levesque C.A."/>
            <person name="Hambleton S."/>
        </authorList>
    </citation>
    <scope>NUCLEOTIDE SEQUENCE</scope>
    <source>
        <strain evidence="7">DAOMC 236426</strain>
    </source>
</reference>
<feature type="compositionally biased region" description="Basic and acidic residues" evidence="6">
    <location>
        <begin position="49"/>
        <end position="63"/>
    </location>
</feature>
<dbReference type="Proteomes" id="UP000077684">
    <property type="component" value="Unassembled WGS sequence"/>
</dbReference>
<feature type="compositionally biased region" description="Acidic residues" evidence="6">
    <location>
        <begin position="584"/>
        <end position="622"/>
    </location>
</feature>
<proteinExistence type="predicted"/>
<protein>
    <recommendedName>
        <fullName evidence="9">AC transposase</fullName>
    </recommendedName>
</protein>
<evidence type="ECO:0000256" key="1">
    <source>
        <dbReference type="ARBA" id="ARBA00004123"/>
    </source>
</evidence>
<evidence type="ECO:0000256" key="3">
    <source>
        <dbReference type="ARBA" id="ARBA00022771"/>
    </source>
</evidence>
<evidence type="ECO:0000313" key="7">
    <source>
        <dbReference type="EMBL" id="KAE8246601.1"/>
    </source>
</evidence>
<evidence type="ECO:0000256" key="4">
    <source>
        <dbReference type="ARBA" id="ARBA00022833"/>
    </source>
</evidence>